<dbReference type="Pfam" id="PF03724">
    <property type="entry name" value="META"/>
    <property type="match status" value="1"/>
</dbReference>
<dbReference type="RefSeq" id="WP_024564102.1">
    <property type="nucleotide sequence ID" value="NZ_CP007547.1"/>
</dbReference>
<dbReference type="Gene3D" id="2.40.128.270">
    <property type="match status" value="1"/>
</dbReference>
<evidence type="ECO:0000313" key="3">
    <source>
        <dbReference type="EMBL" id="AIL46151.1"/>
    </source>
</evidence>
<gene>
    <name evidence="3" type="ORF">BD94_2376</name>
</gene>
<dbReference type="AlphaFoldDB" id="A0A077EEU8"/>
<dbReference type="Proteomes" id="UP000028933">
    <property type="component" value="Chromosome"/>
</dbReference>
<dbReference type="InterPro" id="IPR053147">
    <property type="entry name" value="Hsp_HslJ-like"/>
</dbReference>
<keyword evidence="1" id="KW-0732">Signal</keyword>
<dbReference type="HOGENOM" id="CLU_075808_3_0_10"/>
<dbReference type="eggNOG" id="COG3187">
    <property type="taxonomic scope" value="Bacteria"/>
</dbReference>
<dbReference type="InterPro" id="IPR005184">
    <property type="entry name" value="DUF306_Meta_HslJ"/>
</dbReference>
<feature type="signal peptide" evidence="1">
    <location>
        <begin position="1"/>
        <end position="21"/>
    </location>
</feature>
<proteinExistence type="predicted"/>
<dbReference type="KEGG" id="eao:BD94_2376"/>
<name>A0A077EEU8_9FLAO</name>
<dbReference type="InterPro" id="IPR038670">
    <property type="entry name" value="HslJ-like_sf"/>
</dbReference>
<organism evidence="3 4">
    <name type="scientific">Elizabethkingia anophelis NUHP1</name>
    <dbReference type="NCBI Taxonomy" id="1338011"/>
    <lineage>
        <taxon>Bacteria</taxon>
        <taxon>Pseudomonadati</taxon>
        <taxon>Bacteroidota</taxon>
        <taxon>Flavobacteriia</taxon>
        <taxon>Flavobacteriales</taxon>
        <taxon>Weeksellaceae</taxon>
        <taxon>Elizabethkingia</taxon>
    </lineage>
</organism>
<evidence type="ECO:0000259" key="2">
    <source>
        <dbReference type="Pfam" id="PF03724"/>
    </source>
</evidence>
<accession>A0A077EEU8</accession>
<feature type="domain" description="DUF306" evidence="2">
    <location>
        <begin position="43"/>
        <end position="154"/>
    </location>
</feature>
<feature type="chain" id="PRO_5001718313" description="DUF306 domain-containing protein" evidence="1">
    <location>
        <begin position="22"/>
        <end position="158"/>
    </location>
</feature>
<reference evidence="3" key="1">
    <citation type="journal article" date="2013" name="Lancet">
        <title>First case of E anophelis outbreak in an intensive-care unit.</title>
        <authorList>
            <person name="Teo J."/>
            <person name="Tan S.Y."/>
            <person name="Tay M."/>
            <person name="Ding Y."/>
            <person name="Kjelleberg S."/>
            <person name="Givskov M."/>
            <person name="Lin R.T."/>
            <person name="Yang L."/>
        </authorList>
    </citation>
    <scope>NUCLEOTIDE SEQUENCE [LARGE SCALE GENOMIC DNA]</scope>
    <source>
        <strain evidence="3">NUHP1</strain>
    </source>
</reference>
<dbReference type="PANTHER" id="PTHR35535">
    <property type="entry name" value="HEAT SHOCK PROTEIN HSLJ"/>
    <property type="match status" value="1"/>
</dbReference>
<dbReference type="PANTHER" id="PTHR35535:SF2">
    <property type="entry name" value="DUF306 DOMAIN-CONTAINING PROTEIN"/>
    <property type="match status" value="1"/>
</dbReference>
<evidence type="ECO:0000313" key="4">
    <source>
        <dbReference type="Proteomes" id="UP000028933"/>
    </source>
</evidence>
<reference evidence="3" key="2">
    <citation type="journal article" date="2015" name="Genome Biol. Evol.">
        <title>Complete Genome Sequence and Transcriptomic Analysis of the Novel Pathogen Elizabethkingia anophelis in Response to Oxidative Stress.</title>
        <authorList>
            <person name="Li Y."/>
            <person name="Liu Y."/>
            <person name="Chew S.C."/>
            <person name="Tay M."/>
            <person name="Salido M.M."/>
            <person name="Teo J."/>
            <person name="Lauro F.M."/>
            <person name="Givskov M."/>
            <person name="Yang L."/>
        </authorList>
    </citation>
    <scope>NUCLEOTIDE SEQUENCE</scope>
    <source>
        <strain evidence="3">NUHP1</strain>
    </source>
</reference>
<dbReference type="EMBL" id="CP007547">
    <property type="protein sequence ID" value="AIL46151.1"/>
    <property type="molecule type" value="Genomic_DNA"/>
</dbReference>
<sequence>MRKHLTLIAAGILLFANSCNTVQNTNNNNNNTSQQNTMPENTVLGKKWKLIELNGKPVADKVNGKEPYLKLLKQDKEYRYEASGGCNGIGGNLKLTGFRVQFAQGMSTMMACEDMSIEQGLSKALIAADNYTVSKEGDVLSINKARMAPLARFRAVAE</sequence>
<evidence type="ECO:0000256" key="1">
    <source>
        <dbReference type="SAM" id="SignalP"/>
    </source>
</evidence>
<dbReference type="STRING" id="1338011.BD94_2376"/>
<protein>
    <recommendedName>
        <fullName evidence="2">DUF306 domain-containing protein</fullName>
    </recommendedName>
</protein>